<dbReference type="InterPro" id="IPR036526">
    <property type="entry name" value="C-N_Hydrolase_sf"/>
</dbReference>
<dbReference type="GO" id="GO:0016787">
    <property type="term" value="F:hydrolase activity"/>
    <property type="evidence" value="ECO:0007669"/>
    <property type="project" value="UniProtKB-KW"/>
</dbReference>
<organism evidence="2 3">
    <name type="scientific">Sulfurospirillum tamanense</name>
    <dbReference type="NCBI Taxonomy" id="2813362"/>
    <lineage>
        <taxon>Bacteria</taxon>
        <taxon>Pseudomonadati</taxon>
        <taxon>Campylobacterota</taxon>
        <taxon>Epsilonproteobacteria</taxon>
        <taxon>Campylobacterales</taxon>
        <taxon>Sulfurospirillaceae</taxon>
        <taxon>Sulfurospirillum</taxon>
    </lineage>
</organism>
<dbReference type="PROSITE" id="PS50263">
    <property type="entry name" value="CN_HYDROLASE"/>
    <property type="match status" value="1"/>
</dbReference>
<dbReference type="RefSeq" id="WP_205458626.1">
    <property type="nucleotide sequence ID" value="NZ_JAFHKK010000007.1"/>
</dbReference>
<evidence type="ECO:0000313" key="2">
    <source>
        <dbReference type="EMBL" id="MBN2964077.1"/>
    </source>
</evidence>
<reference evidence="2" key="2">
    <citation type="submission" date="2021-02" db="EMBL/GenBank/DDBJ databases">
        <authorList>
            <person name="Merkel A.Y."/>
        </authorList>
    </citation>
    <scope>NUCLEOTIDE SEQUENCE</scope>
    <source>
        <strain evidence="2">T05b</strain>
    </source>
</reference>
<comment type="caution">
    <text evidence="2">The sequence shown here is derived from an EMBL/GenBank/DDBJ whole genome shotgun (WGS) entry which is preliminary data.</text>
</comment>
<evidence type="ECO:0000259" key="1">
    <source>
        <dbReference type="PROSITE" id="PS50263"/>
    </source>
</evidence>
<keyword evidence="2" id="KW-0378">Hydrolase</keyword>
<dbReference type="InterPro" id="IPR003010">
    <property type="entry name" value="C-N_Hydrolase"/>
</dbReference>
<dbReference type="EMBL" id="JAFHKK010000007">
    <property type="protein sequence ID" value="MBN2964077.1"/>
    <property type="molecule type" value="Genomic_DNA"/>
</dbReference>
<accession>A0ABS2WQW5</accession>
<sequence length="247" mass="27270">MTSSLPLHTLSFAYQERPWEDNLATLLALLERAEPDSLCLAPELCLTGYSYDRMEEAAAFSAKALEKLKQGTKKKAVGFTCIVKTSHGFANRFYLLENAQVVHTQDKAKLFPLGDEPAHFVAGDTAAIAPFLWRGMHVGVLICFELRFPALWEQLKGVEILLVPALWGKERKRHYETLCDALAITNQCYVIAANASDEATGSGLIDPFGVSVRDDAKALLTCKATAKTLHTMRRYINTGLSCTSTKN</sequence>
<dbReference type="Proteomes" id="UP000703590">
    <property type="component" value="Unassembled WGS sequence"/>
</dbReference>
<gene>
    <name evidence="2" type="ORF">JWV37_04715</name>
</gene>
<dbReference type="Gene3D" id="3.60.110.10">
    <property type="entry name" value="Carbon-nitrogen hydrolase"/>
    <property type="match status" value="1"/>
</dbReference>
<dbReference type="SUPFAM" id="SSF56317">
    <property type="entry name" value="Carbon-nitrogen hydrolase"/>
    <property type="match status" value="1"/>
</dbReference>
<dbReference type="PANTHER" id="PTHR47799:SF1">
    <property type="entry name" value="OMEGA-AMIDASE YAFV"/>
    <property type="match status" value="1"/>
</dbReference>
<protein>
    <submittedName>
        <fullName evidence="2">Carbon-nitrogen hydrolase family protein</fullName>
    </submittedName>
</protein>
<feature type="domain" description="CN hydrolase" evidence="1">
    <location>
        <begin position="1"/>
        <end position="238"/>
    </location>
</feature>
<name>A0ABS2WQW5_9BACT</name>
<dbReference type="InterPro" id="IPR052737">
    <property type="entry name" value="Omega-amidase_YafV"/>
</dbReference>
<reference evidence="2" key="1">
    <citation type="submission" date="2021-02" db="EMBL/GenBank/DDBJ databases">
        <title>Sulfurospirillum tamanensis sp. nov.</title>
        <authorList>
            <person name="Frolova A."/>
            <person name="Merkel A."/>
            <person name="Slobodkin A."/>
        </authorList>
    </citation>
    <scope>NUCLEOTIDE SEQUENCE</scope>
    <source>
        <strain evidence="2">T05b</strain>
    </source>
</reference>
<keyword evidence="3" id="KW-1185">Reference proteome</keyword>
<dbReference type="Pfam" id="PF00795">
    <property type="entry name" value="CN_hydrolase"/>
    <property type="match status" value="1"/>
</dbReference>
<evidence type="ECO:0000313" key="3">
    <source>
        <dbReference type="Proteomes" id="UP000703590"/>
    </source>
</evidence>
<proteinExistence type="predicted"/>
<dbReference type="PANTHER" id="PTHR47799">
    <property type="entry name" value="OMEGA-AMIDASE YAFV"/>
    <property type="match status" value="1"/>
</dbReference>